<sequence>MYNRVLLLLLLTVGACAAAARGCRRTTASAPEKCAAERLLWGWMDVAKQAEEREQSVMLNLEALEIRRRNAQHTLAQALVRAKAVLADWPGQNTANVEAMIRRLNVLEQETIAGYKQRTQNEEEVRALANESREQTQAAYFDIRRRGRYITGRVWKGKFLTYKEVADDLAEMGMPRRSCEDNGIVSVVLQGLDHRLNNGSDLHNWKQTNLAVLKQAEANVGSQGYRCITHTPDIEESANDIRLAIERTLAALEKGLEKYDTLDEEVRKLELVAKQESGEVDKVDSRIIEQVTEGTKNLCTDLKKSRGIANKLAQARIVMESLEAKATNLTQKAEILTNRALKKARTLSVVGDTFSALNGSLQMPLKSEAYKYGTPLSTKETKPTFALNVGVFVELSRTAKRAAADGKEKIQVAAKLLKSVDTELKTWLSNTKQLVGNLDEDACDEVLSFLQNGTLLNTSLRQFGARATALMSEKKTIEDLGRKVALLEAALKQVTTHHAEVDAAMQLAAALEAEQVEKTAASVARVLRSLMKNLCDSAEEIAELQRQNAAFQKDSHALEYKISDAASKAQHMWNAAKNEYDMPQNLENELKNELQIAAVITAALSENIAKSQNLVEKMCVKAATHDETTGQSHDAVGQFVRTINLDLTDFSCPRVCQGQSLNEVVTSLTEKPDSLLKTVSHIAGLEAYVKNVRRTILETWSHTNGLTSGADAEKKRANNVLQRIKDLETTVERIKIKKQADSVAHELQSIMDKICASATKLHAIKAIGNGFIATAKALKDNVSVESRRAKAAWRDAEDVSGISQEVEDGSHMPREVLRRLRNI</sequence>
<dbReference type="VEuPathDB" id="TriTrypDB:TvY486_0027990"/>
<protein>
    <submittedName>
        <fullName evidence="3">Uncharacterized protein</fullName>
    </submittedName>
</protein>
<feature type="signal peptide" evidence="2">
    <location>
        <begin position="1"/>
        <end position="19"/>
    </location>
</feature>
<accession>F9WR54</accession>
<dbReference type="EMBL" id="CAEX01004714">
    <property type="protein sequence ID" value="CCD20038.1"/>
    <property type="molecule type" value="Genomic_DNA"/>
</dbReference>
<gene>
    <name evidence="3" type="ORF">TvY486_0027990</name>
</gene>
<feature type="chain" id="PRO_5003390826" evidence="2">
    <location>
        <begin position="20"/>
        <end position="823"/>
    </location>
</feature>
<feature type="coiled-coil region" evidence="1">
    <location>
        <begin position="47"/>
        <end position="81"/>
    </location>
</feature>
<feature type="coiled-coil region" evidence="1">
    <location>
        <begin position="252"/>
        <end position="279"/>
    </location>
</feature>
<evidence type="ECO:0000313" key="4">
    <source>
        <dbReference type="Proteomes" id="UP000009027"/>
    </source>
</evidence>
<evidence type="ECO:0000256" key="2">
    <source>
        <dbReference type="SAM" id="SignalP"/>
    </source>
</evidence>
<organism evidence="3 4">
    <name type="scientific">Trypanosoma vivax (strain Y486)</name>
    <dbReference type="NCBI Taxonomy" id="1055687"/>
    <lineage>
        <taxon>Eukaryota</taxon>
        <taxon>Discoba</taxon>
        <taxon>Euglenozoa</taxon>
        <taxon>Kinetoplastea</taxon>
        <taxon>Metakinetoplastina</taxon>
        <taxon>Trypanosomatida</taxon>
        <taxon>Trypanosomatidae</taxon>
        <taxon>Trypanosoma</taxon>
        <taxon>Duttonella</taxon>
    </lineage>
</organism>
<evidence type="ECO:0000313" key="3">
    <source>
        <dbReference type="EMBL" id="CCD20038.1"/>
    </source>
</evidence>
<dbReference type="AlphaFoldDB" id="F9WR54"/>
<proteinExistence type="predicted"/>
<name>F9WR54_TRYVY</name>
<feature type="coiled-coil region" evidence="1">
    <location>
        <begin position="710"/>
        <end position="737"/>
    </location>
</feature>
<dbReference type="Proteomes" id="UP000009027">
    <property type="component" value="Unassembled WGS sequence"/>
</dbReference>
<keyword evidence="4" id="KW-1185">Reference proteome</keyword>
<feature type="coiled-coil region" evidence="1">
    <location>
        <begin position="312"/>
        <end position="339"/>
    </location>
</feature>
<keyword evidence="1" id="KW-0175">Coiled coil</keyword>
<evidence type="ECO:0000256" key="1">
    <source>
        <dbReference type="SAM" id="Coils"/>
    </source>
</evidence>
<reference evidence="3 4" key="1">
    <citation type="journal article" date="2012" name="Proc. Natl. Acad. Sci. U.S.A.">
        <title>Antigenic diversity is generated by distinct evolutionary mechanisms in African trypanosome species.</title>
        <authorList>
            <person name="Jackson A.P."/>
            <person name="Berry A."/>
            <person name="Aslett M."/>
            <person name="Allison H.C."/>
            <person name="Burton P."/>
            <person name="Vavrova-Anderson J."/>
            <person name="Brown R."/>
            <person name="Browne H."/>
            <person name="Corton N."/>
            <person name="Hauser H."/>
            <person name="Gamble J."/>
            <person name="Gilderthorp R."/>
            <person name="Marcello L."/>
            <person name="McQuillan J."/>
            <person name="Otto T.D."/>
            <person name="Quail M.A."/>
            <person name="Sanders M.J."/>
            <person name="van Tonder A."/>
            <person name="Ginger M.L."/>
            <person name="Field M.C."/>
            <person name="Barry J.D."/>
            <person name="Hertz-Fowler C."/>
            <person name="Berriman M."/>
        </authorList>
    </citation>
    <scope>NUCLEOTIDE SEQUENCE</scope>
    <source>
        <strain evidence="3 4">Y486</strain>
    </source>
</reference>
<dbReference type="PROSITE" id="PS51257">
    <property type="entry name" value="PROKAR_LIPOPROTEIN"/>
    <property type="match status" value="1"/>
</dbReference>
<keyword evidence="2" id="KW-0732">Signal</keyword>